<sequence length="70" mass="7759">MAEDERDSSVAERKAAAKAQAEARAQERKARAAEKLRENLLRRKSQTRARRSGEADEAVGLPAAKKDESH</sequence>
<dbReference type="RefSeq" id="WP_247246469.1">
    <property type="nucleotide sequence ID" value="NZ_JALJRA010000038.1"/>
</dbReference>
<reference evidence="2 3" key="1">
    <citation type="submission" date="2024-06" db="EMBL/GenBank/DDBJ databases">
        <title>Genomic Encyclopedia of Type Strains, Phase IV (KMG-IV): sequencing the most valuable type-strain genomes for metagenomic binning, comparative biology and taxonomic classification.</title>
        <authorList>
            <person name="Goeker M."/>
        </authorList>
    </citation>
    <scope>NUCLEOTIDE SEQUENCE [LARGE SCALE GENOMIC DNA]</scope>
    <source>
        <strain evidence="2 3">DSM 105042</strain>
    </source>
</reference>
<accession>A0ABV2HAJ0</accession>
<name>A0ABV2HAJ0_9HYPH</name>
<evidence type="ECO:0000256" key="1">
    <source>
        <dbReference type="SAM" id="MobiDB-lite"/>
    </source>
</evidence>
<keyword evidence="3" id="KW-1185">Reference proteome</keyword>
<dbReference type="EMBL" id="JBEPLJ010000015">
    <property type="protein sequence ID" value="MET3587558.1"/>
    <property type="molecule type" value="Genomic_DNA"/>
</dbReference>
<feature type="compositionally biased region" description="Basic and acidic residues" evidence="1">
    <location>
        <begin position="24"/>
        <end position="41"/>
    </location>
</feature>
<evidence type="ECO:0000313" key="3">
    <source>
        <dbReference type="Proteomes" id="UP001549031"/>
    </source>
</evidence>
<gene>
    <name evidence="2" type="ORF">ABID21_003686</name>
</gene>
<evidence type="ECO:0000313" key="2">
    <source>
        <dbReference type="EMBL" id="MET3587558.1"/>
    </source>
</evidence>
<feature type="region of interest" description="Disordered" evidence="1">
    <location>
        <begin position="1"/>
        <end position="70"/>
    </location>
</feature>
<proteinExistence type="predicted"/>
<organism evidence="2 3">
    <name type="scientific">Pseudorhizobium tarimense</name>
    <dbReference type="NCBI Taxonomy" id="1079109"/>
    <lineage>
        <taxon>Bacteria</taxon>
        <taxon>Pseudomonadati</taxon>
        <taxon>Pseudomonadota</taxon>
        <taxon>Alphaproteobacteria</taxon>
        <taxon>Hyphomicrobiales</taxon>
        <taxon>Rhizobiaceae</taxon>
        <taxon>Rhizobium/Agrobacterium group</taxon>
        <taxon>Pseudorhizobium</taxon>
    </lineage>
</organism>
<comment type="caution">
    <text evidence="2">The sequence shown here is derived from an EMBL/GenBank/DDBJ whole genome shotgun (WGS) entry which is preliminary data.</text>
</comment>
<protein>
    <submittedName>
        <fullName evidence="2">Uncharacterized protein</fullName>
    </submittedName>
</protein>
<dbReference type="Proteomes" id="UP001549031">
    <property type="component" value="Unassembled WGS sequence"/>
</dbReference>